<feature type="transmembrane region" description="Helical" evidence="8">
    <location>
        <begin position="114"/>
        <end position="136"/>
    </location>
</feature>
<feature type="transmembrane region" description="Helical" evidence="8">
    <location>
        <begin position="352"/>
        <end position="369"/>
    </location>
</feature>
<feature type="transmembrane region" description="Helical" evidence="8">
    <location>
        <begin position="88"/>
        <end position="108"/>
    </location>
</feature>
<evidence type="ECO:0000256" key="5">
    <source>
        <dbReference type="ARBA" id="ARBA00022692"/>
    </source>
</evidence>
<name>A0A518B8V8_9BACT</name>
<feature type="transmembrane region" description="Helical" evidence="8">
    <location>
        <begin position="217"/>
        <end position="236"/>
    </location>
</feature>
<keyword evidence="4" id="KW-1003">Cell membrane</keyword>
<dbReference type="NCBIfam" id="TIGR00711">
    <property type="entry name" value="efflux_EmrB"/>
    <property type="match status" value="1"/>
</dbReference>
<comment type="subcellular location">
    <subcellularLocation>
        <location evidence="1">Cell membrane</location>
        <topology evidence="1">Multi-pass membrane protein</topology>
    </subcellularLocation>
</comment>
<dbReference type="PROSITE" id="PS50850">
    <property type="entry name" value="MFS"/>
    <property type="match status" value="1"/>
</dbReference>
<sequence>MLNSATRRLDALFGRGQGAAWATLAIVSLEGAMELWDINATNVAVRHIAGGLSASPSEALWILTTYLVATAIAMPLTGWLSGVFGRKWFFIYSVSLFTLGAFLAGTAPSLELLLVYRFFQGLGGGAMTPVGESLLYHSYPAKQRGTPMAIYASSYVLGLVLGALGGGMLADIGDWRLIYLINVPTGLTIVALTLLVVKDSPSERAERERCRREFPRLNHAAFLLIAVGMACLQITFDRGQLLDWFHSPTIVWLAAVSVVTLGVGIAWELRHPRPVLDFRLLLDRNFAIGCVLIGFIYAIAYGSLTLLPAMLDDVIHYPSTNIGWLVAMAGLLVLPFPPLAGWLKDRGVRHEFLLFGGTTLLISGLWWLSRAYGDVSPLFFILPRAIQQLGVMVMLGVLFATPFQTLPAHSLGNASAFFNLIRMVAASLGVSLVGIFLVRRTVFHRERLVGNIDQADAEVQEVHRHLADRAREAGATLDQASMQANDLIDAALESQATQFAFMEAFRVMAFAAMLLIPLILLQQVWPVKKPRDPESTRSAE</sequence>
<dbReference type="AlphaFoldDB" id="A0A518B8V8"/>
<dbReference type="InterPro" id="IPR020846">
    <property type="entry name" value="MFS_dom"/>
</dbReference>
<comment type="similarity">
    <text evidence="2">Belongs to the major facilitator superfamily. EmrB family.</text>
</comment>
<gene>
    <name evidence="10" type="primary">emrY_2</name>
    <name evidence="10" type="ORF">Pan216_42950</name>
</gene>
<protein>
    <submittedName>
        <fullName evidence="10">Putative multidrug resistance protein EmrY</fullName>
    </submittedName>
</protein>
<evidence type="ECO:0000256" key="1">
    <source>
        <dbReference type="ARBA" id="ARBA00004651"/>
    </source>
</evidence>
<evidence type="ECO:0000256" key="4">
    <source>
        <dbReference type="ARBA" id="ARBA00022475"/>
    </source>
</evidence>
<feature type="transmembrane region" description="Helical" evidence="8">
    <location>
        <begin position="176"/>
        <end position="197"/>
    </location>
</feature>
<dbReference type="GO" id="GO:0005886">
    <property type="term" value="C:plasma membrane"/>
    <property type="evidence" value="ECO:0007669"/>
    <property type="project" value="UniProtKB-SubCell"/>
</dbReference>
<dbReference type="InterPro" id="IPR011701">
    <property type="entry name" value="MFS"/>
</dbReference>
<dbReference type="KEGG" id="knv:Pan216_42950"/>
<dbReference type="GO" id="GO:0022857">
    <property type="term" value="F:transmembrane transporter activity"/>
    <property type="evidence" value="ECO:0007669"/>
    <property type="project" value="InterPro"/>
</dbReference>
<feature type="transmembrane region" description="Helical" evidence="8">
    <location>
        <begin position="389"/>
        <end position="408"/>
    </location>
</feature>
<feature type="transmembrane region" description="Helical" evidence="8">
    <location>
        <begin position="504"/>
        <end position="521"/>
    </location>
</feature>
<dbReference type="Gene3D" id="1.20.1250.20">
    <property type="entry name" value="MFS general substrate transporter like domains"/>
    <property type="match status" value="1"/>
</dbReference>
<keyword evidence="6 8" id="KW-1133">Transmembrane helix</keyword>
<organism evidence="10 11">
    <name type="scientific">Kolteria novifilia</name>
    <dbReference type="NCBI Taxonomy" id="2527975"/>
    <lineage>
        <taxon>Bacteria</taxon>
        <taxon>Pseudomonadati</taxon>
        <taxon>Planctomycetota</taxon>
        <taxon>Planctomycetia</taxon>
        <taxon>Kolteriales</taxon>
        <taxon>Kolteriaceae</taxon>
        <taxon>Kolteria</taxon>
    </lineage>
</organism>
<evidence type="ECO:0000256" key="3">
    <source>
        <dbReference type="ARBA" id="ARBA00022448"/>
    </source>
</evidence>
<feature type="domain" description="Major facilitator superfamily (MFS) profile" evidence="9">
    <location>
        <begin position="23"/>
        <end position="529"/>
    </location>
</feature>
<dbReference type="SUPFAM" id="SSF103473">
    <property type="entry name" value="MFS general substrate transporter"/>
    <property type="match status" value="1"/>
</dbReference>
<keyword evidence="7 8" id="KW-0472">Membrane</keyword>
<dbReference type="InterPro" id="IPR004638">
    <property type="entry name" value="EmrB-like"/>
</dbReference>
<feature type="transmembrane region" description="Helical" evidence="8">
    <location>
        <begin position="59"/>
        <end position="81"/>
    </location>
</feature>
<dbReference type="InterPro" id="IPR036259">
    <property type="entry name" value="MFS_trans_sf"/>
</dbReference>
<feature type="transmembrane region" description="Helical" evidence="8">
    <location>
        <begin position="420"/>
        <end position="438"/>
    </location>
</feature>
<proteinExistence type="inferred from homology"/>
<dbReference type="PANTHER" id="PTHR42718:SF9">
    <property type="entry name" value="MAJOR FACILITATOR SUPERFAMILY MULTIDRUG TRANSPORTER MFSC"/>
    <property type="match status" value="1"/>
</dbReference>
<keyword evidence="11" id="KW-1185">Reference proteome</keyword>
<feature type="transmembrane region" description="Helical" evidence="8">
    <location>
        <begin position="322"/>
        <end position="340"/>
    </location>
</feature>
<dbReference type="RefSeq" id="WP_419192782.1">
    <property type="nucleotide sequence ID" value="NZ_CP036279.1"/>
</dbReference>
<dbReference type="EMBL" id="CP036279">
    <property type="protein sequence ID" value="QDU63415.1"/>
    <property type="molecule type" value="Genomic_DNA"/>
</dbReference>
<evidence type="ECO:0000256" key="8">
    <source>
        <dbReference type="SAM" id="Phobius"/>
    </source>
</evidence>
<dbReference type="Gene3D" id="1.20.1720.10">
    <property type="entry name" value="Multidrug resistance protein D"/>
    <property type="match status" value="1"/>
</dbReference>
<feature type="transmembrane region" description="Helical" evidence="8">
    <location>
        <begin position="248"/>
        <end position="269"/>
    </location>
</feature>
<feature type="transmembrane region" description="Helical" evidence="8">
    <location>
        <begin position="148"/>
        <end position="170"/>
    </location>
</feature>
<evidence type="ECO:0000256" key="2">
    <source>
        <dbReference type="ARBA" id="ARBA00008537"/>
    </source>
</evidence>
<evidence type="ECO:0000313" key="10">
    <source>
        <dbReference type="EMBL" id="QDU63415.1"/>
    </source>
</evidence>
<dbReference type="Pfam" id="PF07690">
    <property type="entry name" value="MFS_1"/>
    <property type="match status" value="1"/>
</dbReference>
<dbReference type="Proteomes" id="UP000317093">
    <property type="component" value="Chromosome"/>
</dbReference>
<accession>A0A518B8V8</accession>
<evidence type="ECO:0000256" key="7">
    <source>
        <dbReference type="ARBA" id="ARBA00023136"/>
    </source>
</evidence>
<keyword evidence="5 8" id="KW-0812">Transmembrane</keyword>
<evidence type="ECO:0000256" key="6">
    <source>
        <dbReference type="ARBA" id="ARBA00022989"/>
    </source>
</evidence>
<keyword evidence="3" id="KW-0813">Transport</keyword>
<dbReference type="PANTHER" id="PTHR42718">
    <property type="entry name" value="MAJOR FACILITATOR SUPERFAMILY MULTIDRUG TRANSPORTER MFSC"/>
    <property type="match status" value="1"/>
</dbReference>
<reference evidence="10 11" key="1">
    <citation type="submission" date="2019-02" db="EMBL/GenBank/DDBJ databases">
        <title>Deep-cultivation of Planctomycetes and their phenomic and genomic characterization uncovers novel biology.</title>
        <authorList>
            <person name="Wiegand S."/>
            <person name="Jogler M."/>
            <person name="Boedeker C."/>
            <person name="Pinto D."/>
            <person name="Vollmers J."/>
            <person name="Rivas-Marin E."/>
            <person name="Kohn T."/>
            <person name="Peeters S.H."/>
            <person name="Heuer A."/>
            <person name="Rast P."/>
            <person name="Oberbeckmann S."/>
            <person name="Bunk B."/>
            <person name="Jeske O."/>
            <person name="Meyerdierks A."/>
            <person name="Storesund J.E."/>
            <person name="Kallscheuer N."/>
            <person name="Luecker S."/>
            <person name="Lage O.M."/>
            <person name="Pohl T."/>
            <person name="Merkel B.J."/>
            <person name="Hornburger P."/>
            <person name="Mueller R.-W."/>
            <person name="Bruemmer F."/>
            <person name="Labrenz M."/>
            <person name="Spormann A.M."/>
            <person name="Op den Camp H."/>
            <person name="Overmann J."/>
            <person name="Amann R."/>
            <person name="Jetten M.S.M."/>
            <person name="Mascher T."/>
            <person name="Medema M.H."/>
            <person name="Devos D.P."/>
            <person name="Kaster A.-K."/>
            <person name="Ovreas L."/>
            <person name="Rohde M."/>
            <person name="Galperin M.Y."/>
            <person name="Jogler C."/>
        </authorList>
    </citation>
    <scope>NUCLEOTIDE SEQUENCE [LARGE SCALE GENOMIC DNA]</scope>
    <source>
        <strain evidence="10 11">Pan216</strain>
    </source>
</reference>
<evidence type="ECO:0000259" key="9">
    <source>
        <dbReference type="PROSITE" id="PS50850"/>
    </source>
</evidence>
<feature type="transmembrane region" description="Helical" evidence="8">
    <location>
        <begin position="281"/>
        <end position="302"/>
    </location>
</feature>
<evidence type="ECO:0000313" key="11">
    <source>
        <dbReference type="Proteomes" id="UP000317093"/>
    </source>
</evidence>